<dbReference type="Proteomes" id="UP000023152">
    <property type="component" value="Unassembled WGS sequence"/>
</dbReference>
<keyword evidence="1" id="KW-1133">Transmembrane helix</keyword>
<comment type="caution">
    <text evidence="2">The sequence shown here is derived from an EMBL/GenBank/DDBJ whole genome shotgun (WGS) entry which is preliminary data.</text>
</comment>
<evidence type="ECO:0000256" key="1">
    <source>
        <dbReference type="SAM" id="Phobius"/>
    </source>
</evidence>
<evidence type="ECO:0000313" key="2">
    <source>
        <dbReference type="EMBL" id="ETO02795.1"/>
    </source>
</evidence>
<name>X6LPX8_RETFI</name>
<gene>
    <name evidence="2" type="ORF">RFI_34618</name>
</gene>
<accession>X6LPX8</accession>
<keyword evidence="3" id="KW-1185">Reference proteome</keyword>
<dbReference type="AlphaFoldDB" id="X6LPX8"/>
<feature type="transmembrane region" description="Helical" evidence="1">
    <location>
        <begin position="44"/>
        <end position="62"/>
    </location>
</feature>
<sequence>MFVFSLIAATLVKKKICIRTNPKPKQMKILELKSLIIEKKTKTFAFFLLFIFFERIGILNIWGGGKEKLMEKFIEKNGLGKKINGEKWSGENEERNEKNV</sequence>
<keyword evidence="1" id="KW-0812">Transmembrane</keyword>
<protein>
    <submittedName>
        <fullName evidence="2">Uncharacterized protein</fullName>
    </submittedName>
</protein>
<dbReference type="EMBL" id="ASPP01034888">
    <property type="protein sequence ID" value="ETO02795.1"/>
    <property type="molecule type" value="Genomic_DNA"/>
</dbReference>
<proteinExistence type="predicted"/>
<reference evidence="2 3" key="1">
    <citation type="journal article" date="2013" name="Curr. Biol.">
        <title>The Genome of the Foraminiferan Reticulomyxa filosa.</title>
        <authorList>
            <person name="Glockner G."/>
            <person name="Hulsmann N."/>
            <person name="Schleicher M."/>
            <person name="Noegel A.A."/>
            <person name="Eichinger L."/>
            <person name="Gallinger C."/>
            <person name="Pawlowski J."/>
            <person name="Sierra R."/>
            <person name="Euteneuer U."/>
            <person name="Pillet L."/>
            <person name="Moustafa A."/>
            <person name="Platzer M."/>
            <person name="Groth M."/>
            <person name="Szafranski K."/>
            <person name="Schliwa M."/>
        </authorList>
    </citation>
    <scope>NUCLEOTIDE SEQUENCE [LARGE SCALE GENOMIC DNA]</scope>
</reference>
<keyword evidence="1" id="KW-0472">Membrane</keyword>
<evidence type="ECO:0000313" key="3">
    <source>
        <dbReference type="Proteomes" id="UP000023152"/>
    </source>
</evidence>
<organism evidence="2 3">
    <name type="scientific">Reticulomyxa filosa</name>
    <dbReference type="NCBI Taxonomy" id="46433"/>
    <lineage>
        <taxon>Eukaryota</taxon>
        <taxon>Sar</taxon>
        <taxon>Rhizaria</taxon>
        <taxon>Retaria</taxon>
        <taxon>Foraminifera</taxon>
        <taxon>Monothalamids</taxon>
        <taxon>Reticulomyxidae</taxon>
        <taxon>Reticulomyxa</taxon>
    </lineage>
</organism>